<evidence type="ECO:0000313" key="3">
    <source>
        <dbReference type="Proteomes" id="UP000030764"/>
    </source>
</evidence>
<feature type="non-terminal residue" evidence="2">
    <location>
        <position position="61"/>
    </location>
</feature>
<dbReference type="Proteomes" id="UP000030764">
    <property type="component" value="Unassembled WGS sequence"/>
</dbReference>
<sequence length="61" mass="6143">MAVNGNGSIPVDTSNASASLLSDAVATSKLILAVAAVILNVAMIIFILAKGKLLRGDKFSA</sequence>
<evidence type="ECO:0000313" key="2">
    <source>
        <dbReference type="EMBL" id="KFD46605.1"/>
    </source>
</evidence>
<feature type="transmembrane region" description="Helical" evidence="1">
    <location>
        <begin position="30"/>
        <end position="49"/>
    </location>
</feature>
<keyword evidence="1" id="KW-1133">Transmembrane helix</keyword>
<evidence type="ECO:0000256" key="1">
    <source>
        <dbReference type="SAM" id="Phobius"/>
    </source>
</evidence>
<reference evidence="2 3" key="1">
    <citation type="journal article" date="2014" name="Nat. Genet.">
        <title>Genome and transcriptome of the porcine whipworm Trichuris suis.</title>
        <authorList>
            <person name="Jex A.R."/>
            <person name="Nejsum P."/>
            <person name="Schwarz E.M."/>
            <person name="Hu L."/>
            <person name="Young N.D."/>
            <person name="Hall R.S."/>
            <person name="Korhonen P.K."/>
            <person name="Liao S."/>
            <person name="Thamsborg S."/>
            <person name="Xia J."/>
            <person name="Xu P."/>
            <person name="Wang S."/>
            <person name="Scheerlinck J.P."/>
            <person name="Hofmann A."/>
            <person name="Sternberg P.W."/>
            <person name="Wang J."/>
            <person name="Gasser R.B."/>
        </authorList>
    </citation>
    <scope>NUCLEOTIDE SEQUENCE [LARGE SCALE GENOMIC DNA]</scope>
    <source>
        <strain evidence="2">DCEP-RM93M</strain>
    </source>
</reference>
<organism evidence="2 3">
    <name type="scientific">Trichuris suis</name>
    <name type="common">pig whipworm</name>
    <dbReference type="NCBI Taxonomy" id="68888"/>
    <lineage>
        <taxon>Eukaryota</taxon>
        <taxon>Metazoa</taxon>
        <taxon>Ecdysozoa</taxon>
        <taxon>Nematoda</taxon>
        <taxon>Enoplea</taxon>
        <taxon>Dorylaimia</taxon>
        <taxon>Trichinellida</taxon>
        <taxon>Trichuridae</taxon>
        <taxon>Trichuris</taxon>
    </lineage>
</organism>
<dbReference type="EMBL" id="KL363362">
    <property type="protein sequence ID" value="KFD46605.1"/>
    <property type="molecule type" value="Genomic_DNA"/>
</dbReference>
<name>A0A085LNQ9_9BILA</name>
<gene>
    <name evidence="2" type="ORF">M513_12539</name>
</gene>
<keyword evidence="1" id="KW-0812">Transmembrane</keyword>
<proteinExistence type="predicted"/>
<accession>A0A085LNQ9</accession>
<keyword evidence="3" id="KW-1185">Reference proteome</keyword>
<keyword evidence="1" id="KW-0472">Membrane</keyword>
<protein>
    <submittedName>
        <fullName evidence="2">Uncharacterized protein</fullName>
    </submittedName>
</protein>
<dbReference type="AlphaFoldDB" id="A0A085LNQ9"/>